<feature type="compositionally biased region" description="Basic and acidic residues" evidence="1">
    <location>
        <begin position="79"/>
        <end position="98"/>
    </location>
</feature>
<protein>
    <submittedName>
        <fullName evidence="2">Uncharacterized protein</fullName>
    </submittedName>
</protein>
<feature type="region of interest" description="Disordered" evidence="1">
    <location>
        <begin position="75"/>
        <end position="99"/>
    </location>
</feature>
<accession>A0AAV5TGE9</accession>
<evidence type="ECO:0000313" key="3">
    <source>
        <dbReference type="Proteomes" id="UP001432027"/>
    </source>
</evidence>
<feature type="non-terminal residue" evidence="2">
    <location>
        <position position="1"/>
    </location>
</feature>
<organism evidence="2 3">
    <name type="scientific">Pristionchus entomophagus</name>
    <dbReference type="NCBI Taxonomy" id="358040"/>
    <lineage>
        <taxon>Eukaryota</taxon>
        <taxon>Metazoa</taxon>
        <taxon>Ecdysozoa</taxon>
        <taxon>Nematoda</taxon>
        <taxon>Chromadorea</taxon>
        <taxon>Rhabditida</taxon>
        <taxon>Rhabditina</taxon>
        <taxon>Diplogasteromorpha</taxon>
        <taxon>Diplogasteroidea</taxon>
        <taxon>Neodiplogasteridae</taxon>
        <taxon>Pristionchus</taxon>
    </lineage>
</organism>
<name>A0AAV5TGE9_9BILA</name>
<dbReference type="Proteomes" id="UP001432027">
    <property type="component" value="Unassembled WGS sequence"/>
</dbReference>
<gene>
    <name evidence="2" type="ORF">PENTCL1PPCAC_15173</name>
</gene>
<sequence>HCPSQRRRRRFHAGYEKVRARQQNYNELQIRVLPHFLLVGVREACRLVLDAVVFQGALDVFGDELANLALCRLNPADRVPSDDRPVSDAGKDKSDHEPNGLGHLLHQLVESVHLIHQWLTVVVLVPEAEQHLVDDLGNHDLNGPS</sequence>
<comment type="caution">
    <text evidence="2">The sequence shown here is derived from an EMBL/GenBank/DDBJ whole genome shotgun (WGS) entry which is preliminary data.</text>
</comment>
<proteinExistence type="predicted"/>
<evidence type="ECO:0000313" key="2">
    <source>
        <dbReference type="EMBL" id="GMS92998.1"/>
    </source>
</evidence>
<keyword evidence="3" id="KW-1185">Reference proteome</keyword>
<dbReference type="AlphaFoldDB" id="A0AAV5TGE9"/>
<reference evidence="2" key="1">
    <citation type="submission" date="2023-10" db="EMBL/GenBank/DDBJ databases">
        <title>Genome assembly of Pristionchus species.</title>
        <authorList>
            <person name="Yoshida K."/>
            <person name="Sommer R.J."/>
        </authorList>
    </citation>
    <scope>NUCLEOTIDE SEQUENCE</scope>
    <source>
        <strain evidence="2">RS0144</strain>
    </source>
</reference>
<evidence type="ECO:0000256" key="1">
    <source>
        <dbReference type="SAM" id="MobiDB-lite"/>
    </source>
</evidence>
<dbReference type="EMBL" id="BTSX01000004">
    <property type="protein sequence ID" value="GMS92998.1"/>
    <property type="molecule type" value="Genomic_DNA"/>
</dbReference>